<sequence>YVHCVCVCVCVCVVLPRGTVRTLHFPKPSISVSPSNIVKLGGNVTIHCNSQGYQDVEFQLYKKVGPSLFHVVMEKDRQKGVIFAIANATLFHGGIYRCTYCFKSTFSLKHPSSSLSHSEHFYPKPSISVSSHEFIAWGGNATIHCKSEENPMAEFTLLREDSWGYREIQKMEPGSILFPILNAKRTDGGIYFCTYCFQSDLDFNQRWSYTCRYHRIGFPFRWSESSDPMELVVTGQYPKPSISVIPSPNVALGGNFYIQCQSPHYGATFDLYKGEPAKYVRSEKSSSYTVDFFISEAKLEHGGIYHCRYCFNGPCSYLSDRLYINITGEGLAESLCDSFTNDAKMGISTGMNVSIECQGAESYLTFSLFKSNNLIASQEAEENRNATKFFFSEVRLEDGGSYTCRYHRIGFPFRWSESSDPMELVVTAHLNIHLLGGDIVHHGPKPAAGRPSISRRQADPAVSDTKPQR</sequence>
<proteinExistence type="predicted"/>
<keyword evidence="2" id="KW-1015">Disulfide bond</keyword>
<evidence type="ECO:0000256" key="1">
    <source>
        <dbReference type="ARBA" id="ARBA00022729"/>
    </source>
</evidence>
<evidence type="ECO:0000313" key="6">
    <source>
        <dbReference type="Ensembl" id="ENSPMRP00000029738.1"/>
    </source>
</evidence>
<evidence type="ECO:0000256" key="4">
    <source>
        <dbReference type="SAM" id="MobiDB-lite"/>
    </source>
</evidence>
<dbReference type="InterPro" id="IPR003599">
    <property type="entry name" value="Ig_sub"/>
</dbReference>
<keyword evidence="7" id="KW-1185">Reference proteome</keyword>
<name>A0A670JWS7_PODMU</name>
<feature type="domain" description="Immunoglobulin" evidence="5">
    <location>
        <begin position="245"/>
        <end position="327"/>
    </location>
</feature>
<reference evidence="6" key="3">
    <citation type="submission" date="2025-09" db="UniProtKB">
        <authorList>
            <consortium name="Ensembl"/>
        </authorList>
    </citation>
    <scope>IDENTIFICATION</scope>
</reference>
<evidence type="ECO:0000256" key="2">
    <source>
        <dbReference type="ARBA" id="ARBA00023157"/>
    </source>
</evidence>
<evidence type="ECO:0000313" key="7">
    <source>
        <dbReference type="Proteomes" id="UP000472272"/>
    </source>
</evidence>
<protein>
    <recommendedName>
        <fullName evidence="5">Immunoglobulin domain-containing protein</fullName>
    </recommendedName>
</protein>
<dbReference type="PANTHER" id="PTHR11738">
    <property type="entry name" value="MHC CLASS I NK CELL RECEPTOR"/>
    <property type="match status" value="1"/>
</dbReference>
<dbReference type="GO" id="GO:0002764">
    <property type="term" value="P:immune response-regulating signaling pathway"/>
    <property type="evidence" value="ECO:0007669"/>
    <property type="project" value="TreeGrafter"/>
</dbReference>
<keyword evidence="3" id="KW-0393">Immunoglobulin domain</keyword>
<dbReference type="Gene3D" id="2.60.40.10">
    <property type="entry name" value="Immunoglobulins"/>
    <property type="match status" value="5"/>
</dbReference>
<dbReference type="AlphaFoldDB" id="A0A670JWS7"/>
<dbReference type="GeneTree" id="ENSGT01150000286974"/>
<dbReference type="SMART" id="SM00409">
    <property type="entry name" value="IG"/>
    <property type="match status" value="4"/>
</dbReference>
<dbReference type="PANTHER" id="PTHR11738:SF186">
    <property type="entry name" value="OSTEOCLAST-ASSOCIATED IMMUNOGLOBULIN-LIKE RECEPTOR"/>
    <property type="match status" value="1"/>
</dbReference>
<feature type="region of interest" description="Disordered" evidence="4">
    <location>
        <begin position="443"/>
        <end position="469"/>
    </location>
</feature>
<dbReference type="Pfam" id="PF13895">
    <property type="entry name" value="Ig_2"/>
    <property type="match status" value="2"/>
</dbReference>
<dbReference type="InterPro" id="IPR013783">
    <property type="entry name" value="Ig-like_fold"/>
</dbReference>
<dbReference type="Proteomes" id="UP000472272">
    <property type="component" value="Chromosome 13"/>
</dbReference>
<dbReference type="Ensembl" id="ENSPMRT00000031541.1">
    <property type="protein sequence ID" value="ENSPMRP00000029738.1"/>
    <property type="gene ID" value="ENSPMRG00000018864.1"/>
</dbReference>
<keyword evidence="1" id="KW-0732">Signal</keyword>
<reference evidence="6 7" key="1">
    <citation type="journal article" date="2019" name="Proc. Natl. Acad. Sci. U.S.A.">
        <title>Regulatory changes in pterin and carotenoid genes underlie balanced color polymorphisms in the wall lizard.</title>
        <authorList>
            <person name="Andrade P."/>
            <person name="Pinho C."/>
            <person name="Perez I de Lanuza G."/>
            <person name="Afonso S."/>
            <person name="Brejcha J."/>
            <person name="Rubin C.J."/>
            <person name="Wallerman O."/>
            <person name="Pereira P."/>
            <person name="Sabatino S.J."/>
            <person name="Bellati A."/>
            <person name="Pellitteri-Rosa D."/>
            <person name="Bosakova Z."/>
            <person name="Bunikis I."/>
            <person name="Carretero M.A."/>
            <person name="Feiner N."/>
            <person name="Marsik P."/>
            <person name="Pauperio F."/>
            <person name="Salvi D."/>
            <person name="Soler L."/>
            <person name="While G.M."/>
            <person name="Uller T."/>
            <person name="Font E."/>
            <person name="Andersson L."/>
            <person name="Carneiro M."/>
        </authorList>
    </citation>
    <scope>NUCLEOTIDE SEQUENCE</scope>
</reference>
<feature type="domain" description="Immunoglobulin" evidence="5">
    <location>
        <begin position="130"/>
        <end position="216"/>
    </location>
</feature>
<dbReference type="InterPro" id="IPR050412">
    <property type="entry name" value="Ig-like_Receptors_ImmuneReg"/>
</dbReference>
<evidence type="ECO:0000256" key="3">
    <source>
        <dbReference type="ARBA" id="ARBA00023319"/>
    </source>
</evidence>
<feature type="domain" description="Immunoglobulin" evidence="5">
    <location>
        <begin position="33"/>
        <end position="118"/>
    </location>
</feature>
<reference evidence="6" key="2">
    <citation type="submission" date="2025-08" db="UniProtKB">
        <authorList>
            <consortium name="Ensembl"/>
        </authorList>
    </citation>
    <scope>IDENTIFICATION</scope>
</reference>
<dbReference type="Pfam" id="PF13927">
    <property type="entry name" value="Ig_3"/>
    <property type="match status" value="2"/>
</dbReference>
<feature type="domain" description="Immunoglobulin" evidence="5">
    <location>
        <begin position="342"/>
        <end position="427"/>
    </location>
</feature>
<accession>A0A670JWS7</accession>
<dbReference type="SUPFAM" id="SSF48726">
    <property type="entry name" value="Immunoglobulin"/>
    <property type="match status" value="4"/>
</dbReference>
<dbReference type="FunFam" id="2.60.40.10:FF:000049">
    <property type="entry name" value="Leukocyte immunoglobulin-like receptor subfamily B member 1"/>
    <property type="match status" value="3"/>
</dbReference>
<organism evidence="6 7">
    <name type="scientific">Podarcis muralis</name>
    <name type="common">Wall lizard</name>
    <name type="synonym">Lacerta muralis</name>
    <dbReference type="NCBI Taxonomy" id="64176"/>
    <lineage>
        <taxon>Eukaryota</taxon>
        <taxon>Metazoa</taxon>
        <taxon>Chordata</taxon>
        <taxon>Craniata</taxon>
        <taxon>Vertebrata</taxon>
        <taxon>Euteleostomi</taxon>
        <taxon>Lepidosauria</taxon>
        <taxon>Squamata</taxon>
        <taxon>Bifurcata</taxon>
        <taxon>Unidentata</taxon>
        <taxon>Episquamata</taxon>
        <taxon>Laterata</taxon>
        <taxon>Lacertibaenia</taxon>
        <taxon>Lacertidae</taxon>
        <taxon>Podarcis</taxon>
    </lineage>
</organism>
<evidence type="ECO:0000259" key="5">
    <source>
        <dbReference type="SMART" id="SM00409"/>
    </source>
</evidence>
<dbReference type="GO" id="GO:0005886">
    <property type="term" value="C:plasma membrane"/>
    <property type="evidence" value="ECO:0007669"/>
    <property type="project" value="TreeGrafter"/>
</dbReference>
<dbReference type="InterPro" id="IPR036179">
    <property type="entry name" value="Ig-like_dom_sf"/>
</dbReference>